<accession>A0A292PWR0</accession>
<proteinExistence type="predicted"/>
<name>A0A292PWR0_9PEZI</name>
<dbReference type="EMBL" id="LN891007">
    <property type="protein sequence ID" value="CUS11996.1"/>
    <property type="molecule type" value="Genomic_DNA"/>
</dbReference>
<evidence type="ECO:0000313" key="3">
    <source>
        <dbReference type="Proteomes" id="UP001412239"/>
    </source>
</evidence>
<evidence type="ECO:0000256" key="1">
    <source>
        <dbReference type="SAM" id="MobiDB-lite"/>
    </source>
</evidence>
<feature type="compositionally biased region" description="Low complexity" evidence="1">
    <location>
        <begin position="251"/>
        <end position="285"/>
    </location>
</feature>
<keyword evidence="3" id="KW-1185">Reference proteome</keyword>
<feature type="compositionally biased region" description="Polar residues" evidence="1">
    <location>
        <begin position="460"/>
        <end position="477"/>
    </location>
</feature>
<dbReference type="Proteomes" id="UP001412239">
    <property type="component" value="Unassembled WGS sequence"/>
</dbReference>
<evidence type="ECO:0000313" key="2">
    <source>
        <dbReference type="EMBL" id="CUS11996.1"/>
    </source>
</evidence>
<feature type="compositionally biased region" description="Basic and acidic residues" evidence="1">
    <location>
        <begin position="170"/>
        <end position="179"/>
    </location>
</feature>
<feature type="compositionally biased region" description="Low complexity" evidence="1">
    <location>
        <begin position="626"/>
        <end position="640"/>
    </location>
</feature>
<organism evidence="2 3">
    <name type="scientific">Tuber aestivum</name>
    <name type="common">summer truffle</name>
    <dbReference type="NCBI Taxonomy" id="59557"/>
    <lineage>
        <taxon>Eukaryota</taxon>
        <taxon>Fungi</taxon>
        <taxon>Dikarya</taxon>
        <taxon>Ascomycota</taxon>
        <taxon>Pezizomycotina</taxon>
        <taxon>Pezizomycetes</taxon>
        <taxon>Pezizales</taxon>
        <taxon>Tuberaceae</taxon>
        <taxon>Tuber</taxon>
    </lineage>
</organism>
<feature type="compositionally biased region" description="Acidic residues" evidence="1">
    <location>
        <begin position="321"/>
        <end position="335"/>
    </location>
</feature>
<feature type="compositionally biased region" description="Polar residues" evidence="1">
    <location>
        <begin position="182"/>
        <end position="199"/>
    </location>
</feature>
<feature type="region of interest" description="Disordered" evidence="1">
    <location>
        <begin position="543"/>
        <end position="680"/>
    </location>
</feature>
<feature type="compositionally biased region" description="Acidic residues" evidence="1">
    <location>
        <begin position="422"/>
        <end position="444"/>
    </location>
</feature>
<protein>
    <submittedName>
        <fullName evidence="2">Uncharacterized protein</fullName>
    </submittedName>
</protein>
<feature type="compositionally biased region" description="Polar residues" evidence="1">
    <location>
        <begin position="543"/>
        <end position="552"/>
    </location>
</feature>
<feature type="region of interest" description="Disordered" evidence="1">
    <location>
        <begin position="102"/>
        <end position="137"/>
    </location>
</feature>
<feature type="compositionally biased region" description="Polar residues" evidence="1">
    <location>
        <begin position="24"/>
        <end position="37"/>
    </location>
</feature>
<feature type="compositionally biased region" description="Acidic residues" evidence="1">
    <location>
        <begin position="395"/>
        <end position="404"/>
    </location>
</feature>
<reference evidence="2" key="1">
    <citation type="submission" date="2015-10" db="EMBL/GenBank/DDBJ databases">
        <authorList>
            <person name="Regsiter A."/>
            <person name="william w."/>
        </authorList>
    </citation>
    <scope>NUCLEOTIDE SEQUENCE</scope>
    <source>
        <strain evidence="2">Montdore</strain>
    </source>
</reference>
<dbReference type="AlphaFoldDB" id="A0A292PWR0"/>
<feature type="compositionally biased region" description="Basic and acidic residues" evidence="1">
    <location>
        <begin position="445"/>
        <end position="457"/>
    </location>
</feature>
<feature type="region of interest" description="Disordered" evidence="1">
    <location>
        <begin position="164"/>
        <end position="496"/>
    </location>
</feature>
<feature type="compositionally biased region" description="Pro residues" evidence="1">
    <location>
        <begin position="479"/>
        <end position="491"/>
    </location>
</feature>
<sequence>MSPPSSDQFPVDTAPAPVTPPTNSDPTRPVTKSTTSGGYRVLTDIMSSSPLSPLSGIDMELDESDLLQLLQQRRKELDAEMEAFRASKESEYKAFERKLREEHKLRKRKREAASVDNGLQLSNDNNVTTTDASPPYATVANTAAPERENGNLCSTWSEVGCGGRVSPDVGESKHDDALRSELTASLPAQQPGSSESNSPPFDKDLQAAFTPRYLPLLDKDYQSPPSPPPNKIMSSPPLSPKPTLPKIATIPGRSGNSPGSPAAPLASSLKSSSGSSFGTTGKSAGMKQKSPKRVTFQFEDESSVPSRSSPPPAKVRWSLEDGMDSECGLVDDDEFGSTGDKEAVEAGQEGPGESGKVEQIGHAAKLASSEMTRGVESVVPTALSEPFTGSKPSVDDDSFEEVQFGDEASRNGAKGVNGDLGEGLDMETPDGDDSDGDLFEMDETAAERKESPPHRDYSALLNTTKPPFQRSPFSGQSFPPLPSFTPVPSSVPAPQVDPSLTFEKSLGMRSGFTAVRGGISASFNPSLSLEPITSRVRIGQEPYTSPIASSLPNIGWGEASGKDSFVPTPGGRFRRRSIAKYDVPDEDDAPGGKPRPNIPEEDEPSPGLFGQSPNAASLPMAIARNSPLAPLSGSASSKSPTPLPNYGSPTAIPEVPDETPLSGRPSPVLPSLATEPVLNPNTESIKQVSSADILADVPASEPAPATTAKGDLVSSYRLTSPFPSAPILPTTSPYRTAHAAEVAASTFDDELESVVGGVDGRTGLDPDASSFQTAAGTSINRRRSGSVAVPQDVRPERMSLGMRMAFEEMKGKKLF</sequence>
<feature type="region of interest" description="Disordered" evidence="1">
    <location>
        <begin position="1"/>
        <end position="42"/>
    </location>
</feature>
<feature type="compositionally biased region" description="Polar residues" evidence="1">
    <location>
        <begin position="117"/>
        <end position="132"/>
    </location>
</feature>
<gene>
    <name evidence="2" type="ORF">GSTUAT00003910001</name>
</gene>